<dbReference type="SUPFAM" id="SSF57802">
    <property type="entry name" value="Rubredoxin-like"/>
    <property type="match status" value="1"/>
</dbReference>
<evidence type="ECO:0000256" key="8">
    <source>
        <dbReference type="ARBA" id="ARBA00023128"/>
    </source>
</evidence>
<evidence type="ECO:0000313" key="14">
    <source>
        <dbReference type="Proteomes" id="UP000195602"/>
    </source>
</evidence>
<feature type="binding site" evidence="12">
    <location>
        <position position="147"/>
    </location>
    <ligand>
        <name>Zn(2+)</name>
        <dbReference type="ChEBI" id="CHEBI:29105"/>
    </ligand>
</feature>
<feature type="binding site" evidence="12">
    <location>
        <position position="144"/>
    </location>
    <ligand>
        <name>Zn(2+)</name>
        <dbReference type="ChEBI" id="CHEBI:29105"/>
    </ligand>
</feature>
<protein>
    <recommendedName>
        <fullName evidence="11">Cytochrome c oxidase subunit 4, mitochondrial</fullName>
    </recommendedName>
    <alternativeName>
        <fullName evidence="10">Cytochrome c oxidase polypeptide IV</fullName>
    </alternativeName>
</protein>
<dbReference type="Pfam" id="PF01215">
    <property type="entry name" value="COX5B"/>
    <property type="match status" value="1"/>
</dbReference>
<dbReference type="Proteomes" id="UP000195602">
    <property type="component" value="Unassembled WGS sequence"/>
</dbReference>
<gene>
    <name evidence="13" type="ORF">A9F13_12g01100</name>
</gene>
<dbReference type="CDD" id="cd00924">
    <property type="entry name" value="Cyt_c_Oxidase_Vb"/>
    <property type="match status" value="1"/>
</dbReference>
<dbReference type="GO" id="GO:0005743">
    <property type="term" value="C:mitochondrial inner membrane"/>
    <property type="evidence" value="ECO:0007669"/>
    <property type="project" value="UniProtKB-SubCell"/>
</dbReference>
<dbReference type="InterPro" id="IPR036972">
    <property type="entry name" value="Cyt_c_oxidase_su5b_sf"/>
</dbReference>
<name>A0AA91T105_CLALS</name>
<keyword evidence="5" id="KW-0999">Mitochondrion inner membrane</keyword>
<dbReference type="KEGG" id="clus:A9F13_12g01100"/>
<dbReference type="GO" id="GO:0045277">
    <property type="term" value="C:respiratory chain complex IV"/>
    <property type="evidence" value="ECO:0007669"/>
    <property type="project" value="InterPro"/>
</dbReference>
<proteinExistence type="inferred from homology"/>
<feature type="binding site" evidence="12">
    <location>
        <position position="121"/>
    </location>
    <ligand>
        <name>Zn(2+)</name>
        <dbReference type="ChEBI" id="CHEBI:29105"/>
    </ligand>
</feature>
<keyword evidence="4 12" id="KW-0479">Metal-binding</keyword>
<dbReference type="PROSITE" id="PS51359">
    <property type="entry name" value="COX5B_2"/>
    <property type="match status" value="1"/>
</dbReference>
<dbReference type="EMBL" id="LYUB02000012">
    <property type="protein sequence ID" value="OVF07580.1"/>
    <property type="molecule type" value="Genomic_DNA"/>
</dbReference>
<dbReference type="InterPro" id="IPR002124">
    <property type="entry name" value="Cyt_c_oxidase_su5b"/>
</dbReference>
<evidence type="ECO:0000256" key="7">
    <source>
        <dbReference type="ARBA" id="ARBA00022946"/>
    </source>
</evidence>
<comment type="subcellular location">
    <subcellularLocation>
        <location evidence="1">Mitochondrion inner membrane</location>
        <topology evidence="1">Peripheral membrane protein</topology>
        <orientation evidence="1">Matrix side</orientation>
    </subcellularLocation>
</comment>
<dbReference type="Gene3D" id="2.60.11.10">
    <property type="entry name" value="Cytochrome c oxidase, subunit Vb"/>
    <property type="match status" value="1"/>
</dbReference>
<evidence type="ECO:0000256" key="6">
    <source>
        <dbReference type="ARBA" id="ARBA00022833"/>
    </source>
</evidence>
<keyword evidence="6 12" id="KW-0862">Zinc</keyword>
<dbReference type="PANTHER" id="PTHR10122:SF0">
    <property type="entry name" value="CYTOCHROME C OXIDASE SUBUNIT 5B, ISOFORM A-RELATED"/>
    <property type="match status" value="1"/>
</dbReference>
<dbReference type="AlphaFoldDB" id="A0AA91T105"/>
<organism evidence="13 14">
    <name type="scientific">Clavispora lusitaniae</name>
    <name type="common">Candida lusitaniae</name>
    <dbReference type="NCBI Taxonomy" id="36911"/>
    <lineage>
        <taxon>Eukaryota</taxon>
        <taxon>Fungi</taxon>
        <taxon>Dikarya</taxon>
        <taxon>Ascomycota</taxon>
        <taxon>Saccharomycotina</taxon>
        <taxon>Pichiomycetes</taxon>
        <taxon>Metschnikowiaceae</taxon>
        <taxon>Clavispora</taxon>
    </lineage>
</organism>
<comment type="similarity">
    <text evidence="3">Belongs to the cytochrome c oxidase subunit 5B family.</text>
</comment>
<evidence type="ECO:0000313" key="13">
    <source>
        <dbReference type="EMBL" id="OVF07580.1"/>
    </source>
</evidence>
<comment type="caution">
    <text evidence="13">The sequence shown here is derived from an EMBL/GenBank/DDBJ whole genome shotgun (WGS) entry which is preliminary data.</text>
</comment>
<evidence type="ECO:0000256" key="12">
    <source>
        <dbReference type="PIRSR" id="PIRSR602124-2"/>
    </source>
</evidence>
<evidence type="ECO:0000256" key="11">
    <source>
        <dbReference type="ARBA" id="ARBA00070613"/>
    </source>
</evidence>
<accession>A0AA91T105</accession>
<evidence type="ECO:0000256" key="10">
    <source>
        <dbReference type="ARBA" id="ARBA00031366"/>
    </source>
</evidence>
<evidence type="ECO:0000256" key="9">
    <source>
        <dbReference type="ARBA" id="ARBA00023136"/>
    </source>
</evidence>
<comment type="pathway">
    <text evidence="2">Energy metabolism; oxidative phosphorylation.</text>
</comment>
<evidence type="ECO:0000256" key="2">
    <source>
        <dbReference type="ARBA" id="ARBA00004673"/>
    </source>
</evidence>
<dbReference type="GO" id="GO:0006123">
    <property type="term" value="P:mitochondrial electron transport, cytochrome c to oxygen"/>
    <property type="evidence" value="ECO:0007669"/>
    <property type="project" value="InterPro"/>
</dbReference>
<dbReference type="FunFam" id="2.60.11.10:FF:000003">
    <property type="entry name" value="Cytochrome c oxidase subunit IV"/>
    <property type="match status" value="1"/>
</dbReference>
<dbReference type="PANTHER" id="PTHR10122">
    <property type="entry name" value="CYTOCHROME C OXIDASE SUBUNIT 5B, MITOCHONDRIAL"/>
    <property type="match status" value="1"/>
</dbReference>
<keyword evidence="7" id="KW-0809">Transit peptide</keyword>
<reference evidence="13 14" key="1">
    <citation type="submission" date="2017-04" db="EMBL/GenBank/DDBJ databases">
        <title>Draft genome of the yeast Clavispora lusitaniae type strain CBS 6936.</title>
        <authorList>
            <person name="Durrens P."/>
            <person name="Klopp C."/>
            <person name="Biteau N."/>
            <person name="Fitton-Ouhabi V."/>
            <person name="Dementhon K."/>
            <person name="Accoceberry I."/>
            <person name="Sherman D.J."/>
            <person name="Noel T."/>
        </authorList>
    </citation>
    <scope>NUCLEOTIDE SEQUENCE [LARGE SCALE GENOMIC DNA]</scope>
    <source>
        <strain evidence="13 14">CBS 6936</strain>
    </source>
</reference>
<dbReference type="GO" id="GO:0046872">
    <property type="term" value="F:metal ion binding"/>
    <property type="evidence" value="ECO:0007669"/>
    <property type="project" value="UniProtKB-KW"/>
</dbReference>
<evidence type="ECO:0000256" key="5">
    <source>
        <dbReference type="ARBA" id="ARBA00022792"/>
    </source>
</evidence>
<evidence type="ECO:0000256" key="1">
    <source>
        <dbReference type="ARBA" id="ARBA00004443"/>
    </source>
</evidence>
<keyword evidence="8" id="KW-0496">Mitochondrion</keyword>
<keyword evidence="9" id="KW-0472">Membrane</keyword>
<evidence type="ECO:0000256" key="4">
    <source>
        <dbReference type="ARBA" id="ARBA00022723"/>
    </source>
</evidence>
<sequence length="164" mass="18373">MQDEKKAVRKQLSRTLVRTARQSRLLTTSRILAQSTKVESKSAFKLSEVTGPDSSLIGPGAKPGTIPTDLDQATGLERFELLGKMEGVDVFDMENPIFEGKGTMKDPYQVPTYIGYRYVGCRGRGGEDHKAYWMKVEEEKPSRCWHCGSVYAAKYLGEPGHHHH</sequence>
<feature type="binding site" evidence="12">
    <location>
        <position position="129"/>
    </location>
    <ligand>
        <name>Zn(2+)</name>
        <dbReference type="ChEBI" id="CHEBI:29105"/>
    </ligand>
</feature>
<evidence type="ECO:0000256" key="3">
    <source>
        <dbReference type="ARBA" id="ARBA00010292"/>
    </source>
</evidence>